<proteinExistence type="predicted"/>
<dbReference type="Pfam" id="PF00733">
    <property type="entry name" value="Asn_synthase"/>
    <property type="match status" value="1"/>
</dbReference>
<evidence type="ECO:0000259" key="1">
    <source>
        <dbReference type="Pfam" id="PF00733"/>
    </source>
</evidence>
<dbReference type="InterPro" id="IPR001962">
    <property type="entry name" value="Asn_synthase"/>
</dbReference>
<reference evidence="3" key="1">
    <citation type="journal article" date="2019" name="Int. J. Syst. Evol. Microbiol.">
        <title>The Global Catalogue of Microorganisms (GCM) 10K type strain sequencing project: providing services to taxonomists for standard genome sequencing and annotation.</title>
        <authorList>
            <consortium name="The Broad Institute Genomics Platform"/>
            <consortium name="The Broad Institute Genome Sequencing Center for Infectious Disease"/>
            <person name="Wu L."/>
            <person name="Ma J."/>
        </authorList>
    </citation>
    <scope>NUCLEOTIDE SEQUENCE [LARGE SCALE GENOMIC DNA]</scope>
    <source>
        <strain evidence="3">CGMCC 4.7641</strain>
    </source>
</reference>
<accession>A0ABW5H7R0</accession>
<dbReference type="EMBL" id="JBHUKS010000012">
    <property type="protein sequence ID" value="MFD2469327.1"/>
    <property type="molecule type" value="Genomic_DNA"/>
</dbReference>
<gene>
    <name evidence="2" type="ORF">ACFSVL_18230</name>
</gene>
<keyword evidence="3" id="KW-1185">Reference proteome</keyword>
<evidence type="ECO:0000313" key="2">
    <source>
        <dbReference type="EMBL" id="MFD2469327.1"/>
    </source>
</evidence>
<sequence length="619" mass="67122">MEFMVFPDSPAGARLASVVNAASVRTGTDRIRNLTYASGRPWIVGRWSSEEVTCAEAGSRRVALFGPAAASPRSLAAVLDSVRDLSDFDQLARSTAGSFHLVAAIGDGCRVQGSAGGSRRVFHGSRNGVSVAGDRADLIAALIGSRVAKRALARQLLSSVIPWPLNDETVWEGVHRLAADHYWVLRPHGSAKTLWWTPPDPAIPLAEGREAICAALLEAVEVRARHGEVTADLSGGMDSTSVCFLAAAVVPRLVTYRIEAGDPANDDRVWAENAARSLPAADHRVVARGSLPANFAGLLEPDPDLEAPFPWIRTRARIEDQARYLAKAGSSGHLTGHNGDQLFYAMPNVDHALLRERPLRAWRLLHVNRIARRWKLIPAARALLDNRSYGQWLADAADSLAQPQSGPARPDYDWGAELRMPPWATEECGASVAGDLRSCAGAMPLHPIRAQHTVLEFARHGADELRRASRIGERFGVPWHSPYADDQVLHAALSIRLSDRAAPDAYKPALASAMQETVPEALLARPTKAESSIDLYEGLQTHRGELLELCEDTRLGRYGLVDEVRLRAAVLMPHPQPWTMAPLVQTLAAETWLRSVDAFHSGRVAAFAADKLSPAGEAL</sequence>
<dbReference type="RefSeq" id="WP_378305617.1">
    <property type="nucleotide sequence ID" value="NZ_JBHUKS010000012.1"/>
</dbReference>
<comment type="caution">
    <text evidence="2">The sequence shown here is derived from an EMBL/GenBank/DDBJ whole genome shotgun (WGS) entry which is preliminary data.</text>
</comment>
<feature type="domain" description="Asparagine synthetase" evidence="1">
    <location>
        <begin position="214"/>
        <end position="594"/>
    </location>
</feature>
<organism evidence="2 3">
    <name type="scientific">Amycolatopsis silviterrae</name>
    <dbReference type="NCBI Taxonomy" id="1656914"/>
    <lineage>
        <taxon>Bacteria</taxon>
        <taxon>Bacillati</taxon>
        <taxon>Actinomycetota</taxon>
        <taxon>Actinomycetes</taxon>
        <taxon>Pseudonocardiales</taxon>
        <taxon>Pseudonocardiaceae</taxon>
        <taxon>Amycolatopsis</taxon>
    </lineage>
</organism>
<name>A0ABW5H7R0_9PSEU</name>
<evidence type="ECO:0000313" key="3">
    <source>
        <dbReference type="Proteomes" id="UP001597483"/>
    </source>
</evidence>
<dbReference type="Proteomes" id="UP001597483">
    <property type="component" value="Unassembled WGS sequence"/>
</dbReference>
<protein>
    <submittedName>
        <fullName evidence="2">Asparagine synthase-related protein</fullName>
    </submittedName>
</protein>
<dbReference type="SUPFAM" id="SSF52402">
    <property type="entry name" value="Adenine nucleotide alpha hydrolases-like"/>
    <property type="match status" value="1"/>
</dbReference>
<dbReference type="InterPro" id="IPR014729">
    <property type="entry name" value="Rossmann-like_a/b/a_fold"/>
</dbReference>
<dbReference type="Gene3D" id="3.40.50.620">
    <property type="entry name" value="HUPs"/>
    <property type="match status" value="1"/>
</dbReference>